<dbReference type="InterPro" id="IPR016174">
    <property type="entry name" value="Di-haem_cyt_TM"/>
</dbReference>
<keyword evidence="12 13" id="KW-0472">Membrane</keyword>
<evidence type="ECO:0000256" key="2">
    <source>
        <dbReference type="ARBA" id="ARBA00004651"/>
    </source>
</evidence>
<gene>
    <name evidence="15" type="ORF">DV711_10160</name>
</gene>
<name>A0A369WLF5_9GAMM</name>
<evidence type="ECO:0000256" key="9">
    <source>
        <dbReference type="ARBA" id="ARBA00022982"/>
    </source>
</evidence>
<keyword evidence="10 13" id="KW-1133">Transmembrane helix</keyword>
<dbReference type="PANTHER" id="PTHR30074">
    <property type="entry name" value="FORMATE DEHYDROGENASE, NITRATE-INDUCIBLE, CYTOCHROME B556 FDN SUBUNIT"/>
    <property type="match status" value="1"/>
</dbReference>
<feature type="transmembrane region" description="Helical" evidence="13">
    <location>
        <begin position="253"/>
        <end position="277"/>
    </location>
</feature>
<evidence type="ECO:0000256" key="3">
    <source>
        <dbReference type="ARBA" id="ARBA00010747"/>
    </source>
</evidence>
<evidence type="ECO:0000259" key="14">
    <source>
        <dbReference type="Pfam" id="PF01292"/>
    </source>
</evidence>
<dbReference type="GO" id="GO:0009055">
    <property type="term" value="F:electron transfer activity"/>
    <property type="evidence" value="ECO:0007669"/>
    <property type="project" value="InterPro"/>
</dbReference>
<dbReference type="PANTHER" id="PTHR30074:SF6">
    <property type="entry name" value="FORMATE DEHYDROGENASE GAMMA SUBUNIT"/>
    <property type="match status" value="1"/>
</dbReference>
<dbReference type="GO" id="GO:0036397">
    <property type="term" value="F:formate dehydrogenase (quinone) activity"/>
    <property type="evidence" value="ECO:0007669"/>
    <property type="project" value="TreeGrafter"/>
</dbReference>
<evidence type="ECO:0000256" key="10">
    <source>
        <dbReference type="ARBA" id="ARBA00022989"/>
    </source>
</evidence>
<sequence>MNLKHQPMQAMPGWLNHSLMAVLFSVLVVWLLGITSAVQAAQAANTANSASAMAGAVTGTSAGNRGADYWRQVTRGESGYSTHRHDEAGVLINRSGEDWRLLRNDTIKTYGAWALGVTLVGLVLVYLLFGANKLDSPRSGRTVERWKRVDRYLHWTVAGLFIVLTITGLSILYGRHFLPELMGKGAFGSYMSLGKLLHNYLGVLFAILLVIMLVKWLANNLPTITDIQWFLQGGGMIKGKHPHAGYMNGGEKLWFWVLFLGGVVLMLSGLVLDFPAYFDNRDDFQLANLFHAVSALVLICGATAHAYIGSVGTEGALEGMTTGQVDETWAKQHHDLWYEQIKTDASEDKAND</sequence>
<reference evidence="15 16" key="1">
    <citation type="submission" date="2018-07" db="EMBL/GenBank/DDBJ databases">
        <title>Motiliproteus coralliicola sp. nov., a bacterium isolated from Coral.</title>
        <authorList>
            <person name="Wang G."/>
        </authorList>
    </citation>
    <scope>NUCLEOTIDE SEQUENCE [LARGE SCALE GENOMIC DNA]</scope>
    <source>
        <strain evidence="15 16">C34</strain>
    </source>
</reference>
<dbReference type="FunFam" id="1.20.950.20:FF:000002">
    <property type="entry name" value="Formate dehydrogenase cytochrome b556 subunit"/>
    <property type="match status" value="1"/>
</dbReference>
<feature type="domain" description="Cytochrome b561 bacterial/Ni-hydrogenase" evidence="14">
    <location>
        <begin position="145"/>
        <end position="323"/>
    </location>
</feature>
<dbReference type="GO" id="GO:0009061">
    <property type="term" value="P:anaerobic respiration"/>
    <property type="evidence" value="ECO:0007669"/>
    <property type="project" value="TreeGrafter"/>
</dbReference>
<keyword evidence="8" id="KW-0479">Metal-binding</keyword>
<dbReference type="Proteomes" id="UP000253769">
    <property type="component" value="Unassembled WGS sequence"/>
</dbReference>
<feature type="transmembrane region" description="Helical" evidence="13">
    <location>
        <begin position="110"/>
        <end position="131"/>
    </location>
</feature>
<comment type="cofactor">
    <cofactor evidence="1">
        <name>heme</name>
        <dbReference type="ChEBI" id="CHEBI:30413"/>
    </cofactor>
</comment>
<accession>A0A369WLF5</accession>
<comment type="subcellular location">
    <subcellularLocation>
        <location evidence="2">Cell membrane</location>
        <topology evidence="2">Multi-pass membrane protein</topology>
    </subcellularLocation>
</comment>
<keyword evidence="7 13" id="KW-0812">Transmembrane</keyword>
<evidence type="ECO:0000256" key="4">
    <source>
        <dbReference type="ARBA" id="ARBA00022448"/>
    </source>
</evidence>
<dbReference type="EMBL" id="QQOH01000002">
    <property type="protein sequence ID" value="RDE22908.1"/>
    <property type="molecule type" value="Genomic_DNA"/>
</dbReference>
<dbReference type="GO" id="GO:0005886">
    <property type="term" value="C:plasma membrane"/>
    <property type="evidence" value="ECO:0007669"/>
    <property type="project" value="UniProtKB-SubCell"/>
</dbReference>
<comment type="similarity">
    <text evidence="3">Belongs to the formate dehydrogenase gamma subunit family.</text>
</comment>
<keyword evidence="9" id="KW-0249">Electron transport</keyword>
<dbReference type="GO" id="GO:0009326">
    <property type="term" value="C:formate dehydrogenase complex"/>
    <property type="evidence" value="ECO:0007669"/>
    <property type="project" value="InterPro"/>
</dbReference>
<dbReference type="GO" id="GO:0008863">
    <property type="term" value="F:formate dehydrogenase (NAD+) activity"/>
    <property type="evidence" value="ECO:0007669"/>
    <property type="project" value="InterPro"/>
</dbReference>
<dbReference type="AlphaFoldDB" id="A0A369WLF5"/>
<protein>
    <submittedName>
        <fullName evidence="15">Formate dehydrogenase subunit gamma</fullName>
    </submittedName>
</protein>
<keyword evidence="16" id="KW-1185">Reference proteome</keyword>
<feature type="transmembrane region" description="Helical" evidence="13">
    <location>
        <begin position="289"/>
        <end position="308"/>
    </location>
</feature>
<keyword evidence="5" id="KW-1003">Cell membrane</keyword>
<dbReference type="RefSeq" id="WP_114695542.1">
    <property type="nucleotide sequence ID" value="NZ_QQOH01000002.1"/>
</dbReference>
<dbReference type="InterPro" id="IPR011577">
    <property type="entry name" value="Cyt_b561_bac/Ni-Hgenase"/>
</dbReference>
<dbReference type="InterPro" id="IPR051817">
    <property type="entry name" value="FDH_cytochrome_b556_subunit"/>
</dbReference>
<dbReference type="SUPFAM" id="SSF81342">
    <property type="entry name" value="Transmembrane di-heme cytochromes"/>
    <property type="match status" value="1"/>
</dbReference>
<comment type="caution">
    <text evidence="15">The sequence shown here is derived from an EMBL/GenBank/DDBJ whole genome shotgun (WGS) entry which is preliminary data.</text>
</comment>
<dbReference type="OrthoDB" id="9790598at2"/>
<evidence type="ECO:0000256" key="7">
    <source>
        <dbReference type="ARBA" id="ARBA00022692"/>
    </source>
</evidence>
<keyword evidence="11" id="KW-0408">Iron</keyword>
<keyword evidence="4" id="KW-0813">Transport</keyword>
<evidence type="ECO:0000313" key="16">
    <source>
        <dbReference type="Proteomes" id="UP000253769"/>
    </source>
</evidence>
<evidence type="ECO:0000256" key="1">
    <source>
        <dbReference type="ARBA" id="ARBA00001971"/>
    </source>
</evidence>
<evidence type="ECO:0000256" key="8">
    <source>
        <dbReference type="ARBA" id="ARBA00022723"/>
    </source>
</evidence>
<dbReference type="Gene3D" id="1.20.950.20">
    <property type="entry name" value="Transmembrane di-heme cytochromes, Chain C"/>
    <property type="match status" value="1"/>
</dbReference>
<dbReference type="GO" id="GO:0046872">
    <property type="term" value="F:metal ion binding"/>
    <property type="evidence" value="ECO:0007669"/>
    <property type="project" value="UniProtKB-KW"/>
</dbReference>
<evidence type="ECO:0000256" key="11">
    <source>
        <dbReference type="ARBA" id="ARBA00023004"/>
    </source>
</evidence>
<dbReference type="Pfam" id="PF01292">
    <property type="entry name" value="Ni_hydr_CYTB"/>
    <property type="match status" value="1"/>
</dbReference>
<dbReference type="GO" id="GO:0022904">
    <property type="term" value="P:respiratory electron transport chain"/>
    <property type="evidence" value="ECO:0007669"/>
    <property type="project" value="InterPro"/>
</dbReference>
<evidence type="ECO:0000256" key="12">
    <source>
        <dbReference type="ARBA" id="ARBA00023136"/>
    </source>
</evidence>
<feature type="transmembrane region" description="Helical" evidence="13">
    <location>
        <begin position="197"/>
        <end position="218"/>
    </location>
</feature>
<keyword evidence="6" id="KW-0349">Heme</keyword>
<evidence type="ECO:0000313" key="15">
    <source>
        <dbReference type="EMBL" id="RDE22908.1"/>
    </source>
</evidence>
<proteinExistence type="inferred from homology"/>
<feature type="transmembrane region" description="Helical" evidence="13">
    <location>
        <begin position="152"/>
        <end position="173"/>
    </location>
</feature>
<evidence type="ECO:0000256" key="13">
    <source>
        <dbReference type="SAM" id="Phobius"/>
    </source>
</evidence>
<dbReference type="NCBIfam" id="TIGR01583">
    <property type="entry name" value="formate-DH-gamm"/>
    <property type="match status" value="1"/>
</dbReference>
<dbReference type="InterPro" id="IPR006471">
    <property type="entry name" value="Formate_DH_gsu"/>
</dbReference>
<evidence type="ECO:0000256" key="6">
    <source>
        <dbReference type="ARBA" id="ARBA00022617"/>
    </source>
</evidence>
<organism evidence="15 16">
    <name type="scientific">Motiliproteus coralliicola</name>
    <dbReference type="NCBI Taxonomy" id="2283196"/>
    <lineage>
        <taxon>Bacteria</taxon>
        <taxon>Pseudomonadati</taxon>
        <taxon>Pseudomonadota</taxon>
        <taxon>Gammaproteobacteria</taxon>
        <taxon>Oceanospirillales</taxon>
        <taxon>Oceanospirillaceae</taxon>
        <taxon>Motiliproteus</taxon>
    </lineage>
</organism>
<evidence type="ECO:0000256" key="5">
    <source>
        <dbReference type="ARBA" id="ARBA00022475"/>
    </source>
</evidence>
<dbReference type="GO" id="GO:0015944">
    <property type="term" value="P:formate oxidation"/>
    <property type="evidence" value="ECO:0007669"/>
    <property type="project" value="UniProtKB-ARBA"/>
</dbReference>